<dbReference type="AlphaFoldDB" id="A0A512D7R3"/>
<evidence type="ECO:0000313" key="2">
    <source>
        <dbReference type="Proteomes" id="UP000321181"/>
    </source>
</evidence>
<comment type="caution">
    <text evidence="1">The sequence shown here is derived from an EMBL/GenBank/DDBJ whole genome shotgun (WGS) entry which is preliminary data.</text>
</comment>
<keyword evidence="2" id="KW-1185">Reference proteome</keyword>
<protein>
    <recommendedName>
        <fullName evidence="3">DUF304 domain-containing protein</fullName>
    </recommendedName>
</protein>
<dbReference type="RefSeq" id="WP_146898726.1">
    <property type="nucleotide sequence ID" value="NZ_BAAARM010000001.1"/>
</dbReference>
<evidence type="ECO:0008006" key="3">
    <source>
        <dbReference type="Google" id="ProtNLM"/>
    </source>
</evidence>
<evidence type="ECO:0000313" key="1">
    <source>
        <dbReference type="EMBL" id="GEO32509.1"/>
    </source>
</evidence>
<name>A0A512D7R3_9CELL</name>
<dbReference type="EMBL" id="BJYY01000001">
    <property type="protein sequence ID" value="GEO32509.1"/>
    <property type="molecule type" value="Genomic_DNA"/>
</dbReference>
<proteinExistence type="predicted"/>
<organism evidence="1 2">
    <name type="scientific">Cellulomonas aerilata</name>
    <dbReference type="NCBI Taxonomy" id="515326"/>
    <lineage>
        <taxon>Bacteria</taxon>
        <taxon>Bacillati</taxon>
        <taxon>Actinomycetota</taxon>
        <taxon>Actinomycetes</taxon>
        <taxon>Micrococcales</taxon>
        <taxon>Cellulomonadaceae</taxon>
        <taxon>Cellulomonas</taxon>
    </lineage>
</organism>
<accession>A0A512D7R3</accession>
<dbReference type="Proteomes" id="UP000321181">
    <property type="component" value="Unassembled WGS sequence"/>
</dbReference>
<gene>
    <name evidence="1" type="ORF">CAE01nite_02340</name>
</gene>
<reference evidence="1 2" key="1">
    <citation type="submission" date="2019-07" db="EMBL/GenBank/DDBJ databases">
        <title>Whole genome shotgun sequence of Cellulomonas aerilata NBRC 106308.</title>
        <authorList>
            <person name="Hosoyama A."/>
            <person name="Uohara A."/>
            <person name="Ohji S."/>
            <person name="Ichikawa N."/>
        </authorList>
    </citation>
    <scope>NUCLEOTIDE SEQUENCE [LARGE SCALE GENOMIC DNA]</scope>
    <source>
        <strain evidence="1 2">NBRC 106308</strain>
    </source>
</reference>
<dbReference type="OrthoDB" id="4829802at2"/>
<sequence>MSDVGHGPERPADVVATEVRPVAFLRVQAAVQVLLLLMWGTQALTERDPFHLLLAGLSAVGVALLGRSLVSGARTRLVLSGDTLELRRRLRPVALARADVVAVRGDVRGRPTWSGQVLVETRTGTLRLPALEPGPGRLIPLLQEWAGVGEDPGPLT</sequence>